<keyword evidence="1" id="KW-1133">Transmembrane helix</keyword>
<dbReference type="Proteomes" id="UP000808914">
    <property type="component" value="Unassembled WGS sequence"/>
</dbReference>
<dbReference type="EMBL" id="JAFBER010000040">
    <property type="protein sequence ID" value="MBM7647022.1"/>
    <property type="molecule type" value="Genomic_DNA"/>
</dbReference>
<keyword evidence="3" id="KW-1185">Reference proteome</keyword>
<protein>
    <recommendedName>
        <fullName evidence="4">YvrJ-like protein</fullName>
    </recommendedName>
</protein>
<dbReference type="InterPro" id="IPR024419">
    <property type="entry name" value="YvrJ"/>
</dbReference>
<feature type="transmembrane region" description="Helical" evidence="1">
    <location>
        <begin position="6"/>
        <end position="27"/>
    </location>
</feature>
<evidence type="ECO:0000313" key="2">
    <source>
        <dbReference type="EMBL" id="MBM7647022.1"/>
    </source>
</evidence>
<organism evidence="2 3">
    <name type="scientific">Scopulibacillus daqui</name>
    <dbReference type="NCBI Taxonomy" id="1469162"/>
    <lineage>
        <taxon>Bacteria</taxon>
        <taxon>Bacillati</taxon>
        <taxon>Bacillota</taxon>
        <taxon>Bacilli</taxon>
        <taxon>Bacillales</taxon>
        <taxon>Sporolactobacillaceae</taxon>
        <taxon>Scopulibacillus</taxon>
    </lineage>
</organism>
<sequence length="52" mass="6081">MNDQLPEWAIIVGNYGFPIVLAIYLLFRFEKKIENLSNAIDQLRESIISKKK</sequence>
<comment type="caution">
    <text evidence="2">The sequence shown here is derived from an EMBL/GenBank/DDBJ whole genome shotgun (WGS) entry which is preliminary data.</text>
</comment>
<proteinExistence type="predicted"/>
<evidence type="ECO:0000256" key="1">
    <source>
        <dbReference type="SAM" id="Phobius"/>
    </source>
</evidence>
<reference evidence="2 3" key="1">
    <citation type="submission" date="2021-01" db="EMBL/GenBank/DDBJ databases">
        <title>Genomic Encyclopedia of Type Strains, Phase IV (KMG-IV): sequencing the most valuable type-strain genomes for metagenomic binning, comparative biology and taxonomic classification.</title>
        <authorList>
            <person name="Goeker M."/>
        </authorList>
    </citation>
    <scope>NUCLEOTIDE SEQUENCE [LARGE SCALE GENOMIC DNA]</scope>
    <source>
        <strain evidence="2 3">DSM 28236</strain>
    </source>
</reference>
<gene>
    <name evidence="2" type="ORF">JOD45_003257</name>
</gene>
<evidence type="ECO:0008006" key="4">
    <source>
        <dbReference type="Google" id="ProtNLM"/>
    </source>
</evidence>
<dbReference type="RefSeq" id="WP_205004884.1">
    <property type="nucleotide sequence ID" value="NZ_JAFBER010000040.1"/>
</dbReference>
<evidence type="ECO:0000313" key="3">
    <source>
        <dbReference type="Proteomes" id="UP000808914"/>
    </source>
</evidence>
<dbReference type="Pfam" id="PF12841">
    <property type="entry name" value="YvrJ"/>
    <property type="match status" value="1"/>
</dbReference>
<accession>A0ABS2Q400</accession>
<name>A0ABS2Q400_9BACL</name>
<keyword evidence="1" id="KW-0812">Transmembrane</keyword>
<keyword evidence="1" id="KW-0472">Membrane</keyword>